<evidence type="ECO:0008006" key="4">
    <source>
        <dbReference type="Google" id="ProtNLM"/>
    </source>
</evidence>
<dbReference type="Proteomes" id="UP000067626">
    <property type="component" value="Chromosome"/>
</dbReference>
<proteinExistence type="predicted"/>
<dbReference type="KEGG" id="ccro:CMC5_053040"/>
<dbReference type="STRING" id="52.CMC5_053040"/>
<organism evidence="2 3">
    <name type="scientific">Chondromyces crocatus</name>
    <dbReference type="NCBI Taxonomy" id="52"/>
    <lineage>
        <taxon>Bacteria</taxon>
        <taxon>Pseudomonadati</taxon>
        <taxon>Myxococcota</taxon>
        <taxon>Polyangia</taxon>
        <taxon>Polyangiales</taxon>
        <taxon>Polyangiaceae</taxon>
        <taxon>Chondromyces</taxon>
    </lineage>
</organism>
<reference evidence="2 3" key="1">
    <citation type="submission" date="2015-07" db="EMBL/GenBank/DDBJ databases">
        <title>Genome analysis of myxobacterium Chondromyces crocatus Cm c5 reveals a high potential for natural compound synthesis and the genetic basis for the loss of fruiting body formation.</title>
        <authorList>
            <person name="Zaburannyi N."/>
            <person name="Bunk B."/>
            <person name="Maier J."/>
            <person name="Overmann J."/>
            <person name="Mueller R."/>
        </authorList>
    </citation>
    <scope>NUCLEOTIDE SEQUENCE [LARGE SCALE GENOMIC DNA]</scope>
    <source>
        <strain evidence="2 3">Cm c5</strain>
    </source>
</reference>
<sequence>MGLDPLPWSHVGFVPTIHGAFLPTIKASTRPLKATARAMLQCPPMRNLALALTTALLTLLQTTDVLACKCVPPPPVATALEQSEAVFAGKVVGIAKQSSDETVPLVVKLDVSRAWKGKVGSTVEVRTATSSAACGLYFEEGKEWLIYAGSREGSLVASLCSRSKLFDTAAEDVAQLGEGTVPEGAAPPPAGSGEPPPGSEPPPPVNSPPPPIPGNEPPPVPPGANGCACEVAEAGGSPWGFAVALAGVGAVAARRRARASERQRTTPRG</sequence>
<dbReference type="AlphaFoldDB" id="A0A0K1EKM7"/>
<gene>
    <name evidence="2" type="ORF">CMC5_053040</name>
</gene>
<evidence type="ECO:0000313" key="3">
    <source>
        <dbReference type="Proteomes" id="UP000067626"/>
    </source>
</evidence>
<protein>
    <recommendedName>
        <fullName evidence="4">Tissue inhibitor of metalloproteinase</fullName>
    </recommendedName>
</protein>
<feature type="compositionally biased region" description="Pro residues" evidence="1">
    <location>
        <begin position="185"/>
        <end position="222"/>
    </location>
</feature>
<dbReference type="SUPFAM" id="SSF50242">
    <property type="entry name" value="TIMP-like"/>
    <property type="match status" value="1"/>
</dbReference>
<dbReference type="EMBL" id="CP012159">
    <property type="protein sequence ID" value="AKT41143.1"/>
    <property type="molecule type" value="Genomic_DNA"/>
</dbReference>
<name>A0A0K1EKM7_CHOCO</name>
<dbReference type="NCBIfam" id="TIGR03901">
    <property type="entry name" value="MYXO-CTERM"/>
    <property type="match status" value="1"/>
</dbReference>
<accession>A0A0K1EKM7</accession>
<dbReference type="Gene3D" id="2.40.50.120">
    <property type="match status" value="1"/>
</dbReference>
<evidence type="ECO:0000313" key="2">
    <source>
        <dbReference type="EMBL" id="AKT41143.1"/>
    </source>
</evidence>
<keyword evidence="3" id="KW-1185">Reference proteome</keyword>
<feature type="region of interest" description="Disordered" evidence="1">
    <location>
        <begin position="179"/>
        <end position="228"/>
    </location>
</feature>
<dbReference type="InterPro" id="IPR008993">
    <property type="entry name" value="TIMP-like_OB-fold"/>
</dbReference>
<dbReference type="InterPro" id="IPR024038">
    <property type="entry name" value="MYXO-CTERM"/>
</dbReference>
<evidence type="ECO:0000256" key="1">
    <source>
        <dbReference type="SAM" id="MobiDB-lite"/>
    </source>
</evidence>